<evidence type="ECO:0000259" key="1">
    <source>
        <dbReference type="PROSITE" id="PS51704"/>
    </source>
</evidence>
<accession>H1FXM4</accession>
<evidence type="ECO:0000313" key="3">
    <source>
        <dbReference type="Proteomes" id="UP000006431"/>
    </source>
</evidence>
<dbReference type="PANTHER" id="PTHR46211">
    <property type="entry name" value="GLYCEROPHOSPHORYL DIESTER PHOSPHODIESTERASE"/>
    <property type="match status" value="1"/>
</dbReference>
<dbReference type="HOGENOM" id="CLU_030006_3_1_7"/>
<keyword evidence="3" id="KW-1185">Reference proteome</keyword>
<dbReference type="InterPro" id="IPR017946">
    <property type="entry name" value="PLC-like_Pdiesterase_TIM-brl"/>
</dbReference>
<protein>
    <submittedName>
        <fullName evidence="2">Glycerophosphoryl diester phosphodiesterase</fullName>
        <ecNumber evidence="2">3.1.4.46</ecNumber>
    </submittedName>
</protein>
<gene>
    <name evidence="2" type="primary">glpQ</name>
    <name evidence="2" type="ORF">SMGD1_0930</name>
</gene>
<dbReference type="eggNOG" id="COG0584">
    <property type="taxonomic scope" value="Bacteria"/>
</dbReference>
<dbReference type="AlphaFoldDB" id="H1FXM4"/>
<dbReference type="PATRIC" id="fig|929558.5.peg.926"/>
<dbReference type="SUPFAM" id="SSF51695">
    <property type="entry name" value="PLC-like phosphodiesterases"/>
    <property type="match status" value="1"/>
</dbReference>
<proteinExistence type="predicted"/>
<dbReference type="Pfam" id="PF03009">
    <property type="entry name" value="GDPD"/>
    <property type="match status" value="1"/>
</dbReference>
<dbReference type="PANTHER" id="PTHR46211:SF14">
    <property type="entry name" value="GLYCEROPHOSPHODIESTER PHOSPHODIESTERASE"/>
    <property type="match status" value="1"/>
</dbReference>
<comment type="caution">
    <text evidence="2">The sequence shown here is derived from an EMBL/GenBank/DDBJ whole genome shotgun (WGS) entry which is preliminary data.</text>
</comment>
<dbReference type="PROSITE" id="PS51704">
    <property type="entry name" value="GP_PDE"/>
    <property type="match status" value="1"/>
</dbReference>
<evidence type="ECO:0000313" key="2">
    <source>
        <dbReference type="EMBL" id="EHP29456.1"/>
    </source>
</evidence>
<name>H1FXM4_SULGG</name>
<organism evidence="2 3">
    <name type="scientific">Sulfurimonas gotlandica (strain DSM 19862 / JCM 16533 / GD1)</name>
    <dbReference type="NCBI Taxonomy" id="929558"/>
    <lineage>
        <taxon>Bacteria</taxon>
        <taxon>Pseudomonadati</taxon>
        <taxon>Campylobacterota</taxon>
        <taxon>Epsilonproteobacteria</taxon>
        <taxon>Campylobacterales</taxon>
        <taxon>Sulfurimonadaceae</taxon>
        <taxon>Sulfurimonas</taxon>
    </lineage>
</organism>
<dbReference type="RefSeq" id="WP_008340767.1">
    <property type="nucleotide sequence ID" value="NZ_AFRZ01000001.1"/>
</dbReference>
<dbReference type="EC" id="3.1.4.46" evidence="2"/>
<keyword evidence="2" id="KW-0378">Hydrolase</keyword>
<dbReference type="EMBL" id="AFRZ01000001">
    <property type="protein sequence ID" value="EHP29456.1"/>
    <property type="molecule type" value="Genomic_DNA"/>
</dbReference>
<dbReference type="Gene3D" id="3.20.20.190">
    <property type="entry name" value="Phosphatidylinositol (PI) phosphodiesterase"/>
    <property type="match status" value="1"/>
</dbReference>
<feature type="domain" description="GP-PDE" evidence="1">
    <location>
        <begin position="11"/>
        <end position="254"/>
    </location>
</feature>
<dbReference type="GO" id="GO:0008889">
    <property type="term" value="F:glycerophosphodiester phosphodiesterase activity"/>
    <property type="evidence" value="ECO:0007669"/>
    <property type="project" value="UniProtKB-EC"/>
</dbReference>
<dbReference type="STRING" id="929558.SMGD1_0930"/>
<dbReference type="GO" id="GO:0006629">
    <property type="term" value="P:lipid metabolic process"/>
    <property type="evidence" value="ECO:0007669"/>
    <property type="project" value="InterPro"/>
</dbReference>
<dbReference type="InterPro" id="IPR030395">
    <property type="entry name" value="GP_PDE_dom"/>
</dbReference>
<reference evidence="2 3" key="1">
    <citation type="journal article" date="2012" name="Proc. Natl. Acad. Sci. U.S.A.">
        <title>Genome and physiology of a model Epsilonproteobacterium responsible for sulfide detoxification in marine oxygen depletion zones.</title>
        <authorList>
            <person name="Grote J."/>
            <person name="Schott T."/>
            <person name="Bruckner C.G."/>
            <person name="Glockner F.O."/>
            <person name="Jost G."/>
            <person name="Teeling H."/>
            <person name="Labrenz M."/>
            <person name="Jurgens K."/>
        </authorList>
    </citation>
    <scope>NUCLEOTIDE SEQUENCE [LARGE SCALE GENOMIC DNA]</scope>
    <source>
        <strain evidence="2 3">GD1</strain>
    </source>
</reference>
<dbReference type="Proteomes" id="UP000006431">
    <property type="component" value="Unassembled WGS sequence"/>
</dbReference>
<dbReference type="OrthoDB" id="9787897at2"/>
<sequence length="254" mass="29397">MSFLELFKRPCLIGAHRGSRALYPENTLCALEKSIGHCDFIEIDVQLSSDKILVVMHDDTLERTTNIKELDAYKSREPYKVSDFSYEELSTLDYGSWFYSDEIKPEPLLTLKIALEFIKENHLFINIEIKDIHNSFEDKEVISLVLQEIAESKIKDHVLISSFRHQYLLLSKEIQPDIPTAVLVEKKHPKNLINYLKSLRVDAYHCSDKLADEITVGNLKSTGFYVNIYTVNDPIRRQQLFDMGVNGVFSDYLE</sequence>